<evidence type="ECO:0000256" key="6">
    <source>
        <dbReference type="SAM" id="MobiDB-lite"/>
    </source>
</evidence>
<feature type="region of interest" description="Disordered" evidence="6">
    <location>
        <begin position="1"/>
        <end position="20"/>
    </location>
</feature>
<dbReference type="PANTHER" id="PTHR21347:SF14">
    <property type="entry name" value="LIPID SCRAMBLASE CLPTM1-RELATED"/>
    <property type="match status" value="1"/>
</dbReference>
<keyword evidence="5 7" id="KW-0472">Membrane</keyword>
<dbReference type="GO" id="GO:0016020">
    <property type="term" value="C:membrane"/>
    <property type="evidence" value="ECO:0007669"/>
    <property type="project" value="UniProtKB-SubCell"/>
</dbReference>
<keyword evidence="8" id="KW-1185">Reference proteome</keyword>
<evidence type="ECO:0000256" key="3">
    <source>
        <dbReference type="ARBA" id="ARBA00022692"/>
    </source>
</evidence>
<evidence type="ECO:0000256" key="1">
    <source>
        <dbReference type="ARBA" id="ARBA00004141"/>
    </source>
</evidence>
<evidence type="ECO:0000256" key="7">
    <source>
        <dbReference type="SAM" id="Phobius"/>
    </source>
</evidence>
<evidence type="ECO:0000313" key="9">
    <source>
        <dbReference type="WBParaSite" id="Pan_g20199.t1"/>
    </source>
</evidence>
<keyword evidence="3 7" id="KW-0812">Transmembrane</keyword>
<organism evidence="8 9">
    <name type="scientific">Panagrellus redivivus</name>
    <name type="common">Microworm</name>
    <dbReference type="NCBI Taxonomy" id="6233"/>
    <lineage>
        <taxon>Eukaryota</taxon>
        <taxon>Metazoa</taxon>
        <taxon>Ecdysozoa</taxon>
        <taxon>Nematoda</taxon>
        <taxon>Chromadorea</taxon>
        <taxon>Rhabditida</taxon>
        <taxon>Tylenchina</taxon>
        <taxon>Panagrolaimomorpha</taxon>
        <taxon>Panagrolaimoidea</taxon>
        <taxon>Panagrolaimidae</taxon>
        <taxon>Panagrellus</taxon>
    </lineage>
</organism>
<dbReference type="WBParaSite" id="Pan_g20199.t1">
    <property type="protein sequence ID" value="Pan_g20199.t1"/>
    <property type="gene ID" value="Pan_g20199"/>
</dbReference>
<dbReference type="PANTHER" id="PTHR21347">
    <property type="entry name" value="CLEFT LIP AND PALATE ASSOCIATED TRANSMEMBRANE PROTEIN-RELATED"/>
    <property type="match status" value="1"/>
</dbReference>
<accession>A0A7E4VGE1</accession>
<feature type="transmembrane region" description="Helical" evidence="7">
    <location>
        <begin position="340"/>
        <end position="360"/>
    </location>
</feature>
<proteinExistence type="inferred from homology"/>
<dbReference type="Proteomes" id="UP000492821">
    <property type="component" value="Unassembled WGS sequence"/>
</dbReference>
<protein>
    <submittedName>
        <fullName evidence="9">Cleft lip and palate associated transmembrane protein 1</fullName>
    </submittedName>
</protein>
<feature type="transmembrane region" description="Helical" evidence="7">
    <location>
        <begin position="372"/>
        <end position="394"/>
    </location>
</feature>
<evidence type="ECO:0000256" key="5">
    <source>
        <dbReference type="ARBA" id="ARBA00023136"/>
    </source>
</evidence>
<feature type="region of interest" description="Disordered" evidence="6">
    <location>
        <begin position="586"/>
        <end position="620"/>
    </location>
</feature>
<evidence type="ECO:0000256" key="4">
    <source>
        <dbReference type="ARBA" id="ARBA00022989"/>
    </source>
</evidence>
<sequence>MPGAEVAAPAADAVAAGEPNAPQDEGWFGQIKSLAMRMIFIFMISNLFRTFMGGGNQSGGNTGSGVANTAASRLPPCMNLFRPNELYDFYMYIDPSDSKFTNFNKTEALIWTKKNLSYGDWTSGENGDGSYVETFNFPTPEVLLQNSSLYLHVFVTKHGKSPNPKDSNYAKREQSHGAYRLNKYRKKHYKLTSNLLTGETEQSEHDQKKALENIKFEILNYWHPNLTVNFVTDFTAWTRGAVPPPLDKQIRFDPVDNVYYPVVYFNNYWNLYSEYQPINDTVQSLNLTLTFSPISMFKWQLYSSQQQQGEWSKMLNGGGEDDESADQDMLKQALLETNPILLAVTVVVSILHTVLEFLAFKNDIQFWRTRKSLEGLSVRSVLFNIFQSLIVFLYICDNDASWVVRMSVFFGLLIEFWKIPKCMDVKVDWENKIFGTFPRIIVSDKGSYVESETKQYDQMAFKYLGVAAFPLLIGYAVYSIMYVEQRGWYNFILSMLYGFLLTFGFIMMTPQLFINYKLKSVAHLPWRMLSYKFINTFIDDLFAFVIKMPTLYRIGCFRDDIIFLIYIYQRWIYRVDPKRVNEYGTSMETPDGVTEGDGAAAEASTPAIENEANAKHAKSE</sequence>
<reference evidence="9" key="2">
    <citation type="submission" date="2020-10" db="UniProtKB">
        <authorList>
            <consortium name="WormBaseParasite"/>
        </authorList>
    </citation>
    <scope>IDENTIFICATION</scope>
</reference>
<dbReference type="Pfam" id="PF05602">
    <property type="entry name" value="CLPTM1"/>
    <property type="match status" value="1"/>
</dbReference>
<name>A0A7E4VGE1_PANRE</name>
<dbReference type="GO" id="GO:0012505">
    <property type="term" value="C:endomembrane system"/>
    <property type="evidence" value="ECO:0007669"/>
    <property type="project" value="TreeGrafter"/>
</dbReference>
<evidence type="ECO:0000313" key="8">
    <source>
        <dbReference type="Proteomes" id="UP000492821"/>
    </source>
</evidence>
<feature type="transmembrane region" description="Helical" evidence="7">
    <location>
        <begin position="488"/>
        <end position="509"/>
    </location>
</feature>
<comment type="similarity">
    <text evidence="2">Belongs to the CLPTM1 family.</text>
</comment>
<reference evidence="8" key="1">
    <citation type="journal article" date="2013" name="Genetics">
        <title>The draft genome and transcriptome of Panagrellus redivivus are shaped by the harsh demands of a free-living lifestyle.</title>
        <authorList>
            <person name="Srinivasan J."/>
            <person name="Dillman A.R."/>
            <person name="Macchietto M.G."/>
            <person name="Heikkinen L."/>
            <person name="Lakso M."/>
            <person name="Fracchia K.M."/>
            <person name="Antoshechkin I."/>
            <person name="Mortazavi A."/>
            <person name="Wong G."/>
            <person name="Sternberg P.W."/>
        </authorList>
    </citation>
    <scope>NUCLEOTIDE SEQUENCE [LARGE SCALE GENOMIC DNA]</scope>
    <source>
        <strain evidence="8">MT8872</strain>
    </source>
</reference>
<dbReference type="AlphaFoldDB" id="A0A7E4VGE1"/>
<keyword evidence="4 7" id="KW-1133">Transmembrane helix</keyword>
<comment type="subcellular location">
    <subcellularLocation>
        <location evidence="1">Membrane</location>
        <topology evidence="1">Multi-pass membrane protein</topology>
    </subcellularLocation>
</comment>
<evidence type="ECO:0000256" key="2">
    <source>
        <dbReference type="ARBA" id="ARBA00009310"/>
    </source>
</evidence>
<feature type="transmembrane region" description="Helical" evidence="7">
    <location>
        <begin position="463"/>
        <end position="482"/>
    </location>
</feature>
<dbReference type="InterPro" id="IPR008429">
    <property type="entry name" value="CLPTM1"/>
</dbReference>